<dbReference type="GO" id="GO:0008483">
    <property type="term" value="F:transaminase activity"/>
    <property type="evidence" value="ECO:0007669"/>
    <property type="project" value="UniProtKB-KW"/>
</dbReference>
<dbReference type="SMART" id="SM00345">
    <property type="entry name" value="HTH_GNTR"/>
    <property type="match status" value="1"/>
</dbReference>
<evidence type="ECO:0000256" key="4">
    <source>
        <dbReference type="ARBA" id="ARBA00022679"/>
    </source>
</evidence>
<dbReference type="CDD" id="cd00609">
    <property type="entry name" value="AAT_like"/>
    <property type="match status" value="1"/>
</dbReference>
<dbReference type="Proteomes" id="UP000078290">
    <property type="component" value="Unassembled WGS sequence"/>
</dbReference>
<keyword evidence="5" id="KW-0663">Pyridoxal phosphate</keyword>
<evidence type="ECO:0000256" key="6">
    <source>
        <dbReference type="ARBA" id="ARBA00023015"/>
    </source>
</evidence>
<dbReference type="OrthoDB" id="9802328at2"/>
<dbReference type="InterPro" id="IPR004839">
    <property type="entry name" value="Aminotransferase_I/II_large"/>
</dbReference>
<dbReference type="PANTHER" id="PTHR46577">
    <property type="entry name" value="HTH-TYPE TRANSCRIPTIONAL REGULATORY PROTEIN GABR"/>
    <property type="match status" value="1"/>
</dbReference>
<accession>A0A1B7KS65</accession>
<protein>
    <submittedName>
        <fullName evidence="10">GntR family transcriptional regulator</fullName>
    </submittedName>
</protein>
<dbReference type="InterPro" id="IPR015424">
    <property type="entry name" value="PyrdxlP-dep_Trfase"/>
</dbReference>
<keyword evidence="4" id="KW-0808">Transferase</keyword>
<evidence type="ECO:0000256" key="2">
    <source>
        <dbReference type="ARBA" id="ARBA00005384"/>
    </source>
</evidence>
<dbReference type="Gene3D" id="3.40.640.10">
    <property type="entry name" value="Type I PLP-dependent aspartate aminotransferase-like (Major domain)"/>
    <property type="match status" value="1"/>
</dbReference>
<proteinExistence type="inferred from homology"/>
<evidence type="ECO:0000256" key="7">
    <source>
        <dbReference type="ARBA" id="ARBA00023125"/>
    </source>
</evidence>
<dbReference type="InterPro" id="IPR000524">
    <property type="entry name" value="Tscrpt_reg_HTH_GntR"/>
</dbReference>
<dbReference type="InterPro" id="IPR036390">
    <property type="entry name" value="WH_DNA-bd_sf"/>
</dbReference>
<dbReference type="PROSITE" id="PS50949">
    <property type="entry name" value="HTH_GNTR"/>
    <property type="match status" value="1"/>
</dbReference>
<dbReference type="GO" id="GO:0003700">
    <property type="term" value="F:DNA-binding transcription factor activity"/>
    <property type="evidence" value="ECO:0007669"/>
    <property type="project" value="InterPro"/>
</dbReference>
<dbReference type="InterPro" id="IPR015421">
    <property type="entry name" value="PyrdxlP-dep_Trfase_major"/>
</dbReference>
<comment type="similarity">
    <text evidence="2">In the C-terminal section; belongs to the class-I pyridoxal-phosphate-dependent aminotransferase family.</text>
</comment>
<keyword evidence="8" id="KW-0804">Transcription</keyword>
<evidence type="ECO:0000256" key="8">
    <source>
        <dbReference type="ARBA" id="ARBA00023163"/>
    </source>
</evidence>
<evidence type="ECO:0000256" key="5">
    <source>
        <dbReference type="ARBA" id="ARBA00022898"/>
    </source>
</evidence>
<organism evidence="10 11">
    <name type="scientific">Parageobacillus thermoglucosidasius</name>
    <name type="common">Geobacillus thermoglucosidasius</name>
    <dbReference type="NCBI Taxonomy" id="1426"/>
    <lineage>
        <taxon>Bacteria</taxon>
        <taxon>Bacillati</taxon>
        <taxon>Bacillota</taxon>
        <taxon>Bacilli</taxon>
        <taxon>Bacillales</taxon>
        <taxon>Anoxybacillaceae</taxon>
        <taxon>Parageobacillus</taxon>
    </lineage>
</organism>
<dbReference type="InterPro" id="IPR051446">
    <property type="entry name" value="HTH_trans_reg/aminotransferase"/>
</dbReference>
<keyword evidence="3" id="KW-0032">Aminotransferase</keyword>
<sequence>MTELDWKPDKSSPTPLYIQIKEYIKEKIETGEWAVGTKIPPQRTLAQAWGVNRSTVVAALEELTAEGLLEGKSGSGTKVMNNTWSLMTSTPPPDWSSYVQAGIHQPNLPTIQEINKAEFDPTIIRLGTGELSPDLFPREMMKQVFDRLPDRIDSLGYEEPKGLLFLREQLSRHLKTIGIEASPSSILIVSGALQALQLISIGLLQRGTTIFLEKPSYLYSLHVFQSAGMRLFGLPLDENGVQIKAITEQKKRQNASLLYTIPSFHNPTGIVMPEERRKELIDVCEQEQLPIIEDDVYRELWLDLPPPPPLKAIDKNGLVLYLGSISKTLSPGLRIGWVVGPKPVIERLADIKMQTDYGSSSLSQWAVAEWLSSGFYHQHLEKVRKELKIRREVMIDSLQRHFSDIATWSVPRGGFYIWLRILPSLSIRKLFAKALEQGILLNPGNVYDQHATQHLRLSYSYASLADLEKGMLRLSKVIRQLITSPSFIA</sequence>
<reference evidence="11" key="1">
    <citation type="submission" date="2016-05" db="EMBL/GenBank/DDBJ databases">
        <authorList>
            <person name="Wang W."/>
            <person name="Zhu L."/>
        </authorList>
    </citation>
    <scope>NUCLEOTIDE SEQUENCE [LARGE SCALE GENOMIC DNA]</scope>
    <source>
        <strain evidence="11">W-2</strain>
    </source>
</reference>
<dbReference type="InterPro" id="IPR036388">
    <property type="entry name" value="WH-like_DNA-bd_sf"/>
</dbReference>
<dbReference type="PANTHER" id="PTHR46577:SF2">
    <property type="entry name" value="TRANSCRIPTIONAL REGULATORY PROTEIN"/>
    <property type="match status" value="1"/>
</dbReference>
<dbReference type="Pfam" id="PF00155">
    <property type="entry name" value="Aminotran_1_2"/>
    <property type="match status" value="1"/>
</dbReference>
<feature type="domain" description="HTH gntR-type" evidence="9">
    <location>
        <begin position="14"/>
        <end position="82"/>
    </location>
</feature>
<dbReference type="CDD" id="cd07377">
    <property type="entry name" value="WHTH_GntR"/>
    <property type="match status" value="1"/>
</dbReference>
<dbReference type="FunFam" id="3.40.640.10:FF:000023">
    <property type="entry name" value="Transcriptional regulator, GntR family"/>
    <property type="match status" value="1"/>
</dbReference>
<evidence type="ECO:0000259" key="9">
    <source>
        <dbReference type="PROSITE" id="PS50949"/>
    </source>
</evidence>
<dbReference type="InterPro" id="IPR015422">
    <property type="entry name" value="PyrdxlP-dep_Trfase_small"/>
</dbReference>
<dbReference type="Gene3D" id="1.10.10.10">
    <property type="entry name" value="Winged helix-like DNA-binding domain superfamily/Winged helix DNA-binding domain"/>
    <property type="match status" value="1"/>
</dbReference>
<dbReference type="GO" id="GO:0003677">
    <property type="term" value="F:DNA binding"/>
    <property type="evidence" value="ECO:0007669"/>
    <property type="project" value="UniProtKB-KW"/>
</dbReference>
<dbReference type="Gene3D" id="3.90.1150.10">
    <property type="entry name" value="Aspartate Aminotransferase, domain 1"/>
    <property type="match status" value="1"/>
</dbReference>
<dbReference type="PRINTS" id="PR00035">
    <property type="entry name" value="HTHGNTR"/>
</dbReference>
<keyword evidence="6" id="KW-0805">Transcription regulation</keyword>
<dbReference type="FunFam" id="1.10.10.10:FF:000079">
    <property type="entry name" value="GntR family transcriptional regulator"/>
    <property type="match status" value="1"/>
</dbReference>
<dbReference type="SUPFAM" id="SSF53383">
    <property type="entry name" value="PLP-dependent transferases"/>
    <property type="match status" value="1"/>
</dbReference>
<dbReference type="SUPFAM" id="SSF46785">
    <property type="entry name" value="Winged helix' DNA-binding domain"/>
    <property type="match status" value="1"/>
</dbReference>
<dbReference type="EMBL" id="LXMA01000023">
    <property type="protein sequence ID" value="OAT72914.1"/>
    <property type="molecule type" value="Genomic_DNA"/>
</dbReference>
<comment type="cofactor">
    <cofactor evidence="1">
        <name>pyridoxal 5'-phosphate</name>
        <dbReference type="ChEBI" id="CHEBI:597326"/>
    </cofactor>
</comment>
<evidence type="ECO:0000313" key="11">
    <source>
        <dbReference type="Proteomes" id="UP000078290"/>
    </source>
</evidence>
<evidence type="ECO:0000256" key="1">
    <source>
        <dbReference type="ARBA" id="ARBA00001933"/>
    </source>
</evidence>
<dbReference type="GO" id="GO:0030170">
    <property type="term" value="F:pyridoxal phosphate binding"/>
    <property type="evidence" value="ECO:0007669"/>
    <property type="project" value="InterPro"/>
</dbReference>
<keyword evidence="7" id="KW-0238">DNA-binding</keyword>
<dbReference type="RefSeq" id="WP_064551970.1">
    <property type="nucleotide sequence ID" value="NZ_LXMA01000023.1"/>
</dbReference>
<comment type="caution">
    <text evidence="10">The sequence shown here is derived from an EMBL/GenBank/DDBJ whole genome shotgun (WGS) entry which is preliminary data.</text>
</comment>
<dbReference type="Pfam" id="PF00392">
    <property type="entry name" value="GntR"/>
    <property type="match status" value="1"/>
</dbReference>
<dbReference type="AlphaFoldDB" id="A0A1B7KS65"/>
<gene>
    <name evidence="10" type="ORF">A7K69_08255</name>
</gene>
<evidence type="ECO:0000313" key="10">
    <source>
        <dbReference type="EMBL" id="OAT72914.1"/>
    </source>
</evidence>
<name>A0A1B7KS65_PARTM</name>
<evidence type="ECO:0000256" key="3">
    <source>
        <dbReference type="ARBA" id="ARBA00022576"/>
    </source>
</evidence>